<dbReference type="Proteomes" id="UP000297549">
    <property type="component" value="Unassembled WGS sequence"/>
</dbReference>
<dbReference type="PANTHER" id="PTHR43386">
    <property type="entry name" value="OLIGOPEPTIDE TRANSPORT SYSTEM PERMEASE PROTEIN APPC"/>
    <property type="match status" value="1"/>
</dbReference>
<feature type="transmembrane region" description="Helical" evidence="7">
    <location>
        <begin position="195"/>
        <end position="214"/>
    </location>
</feature>
<keyword evidence="5 7" id="KW-1133">Transmembrane helix</keyword>
<dbReference type="EMBL" id="SRLC01000002">
    <property type="protein sequence ID" value="TGE22055.1"/>
    <property type="molecule type" value="Genomic_DNA"/>
</dbReference>
<dbReference type="InterPro" id="IPR050366">
    <property type="entry name" value="BP-dependent_transpt_permease"/>
</dbReference>
<evidence type="ECO:0000256" key="6">
    <source>
        <dbReference type="ARBA" id="ARBA00023136"/>
    </source>
</evidence>
<dbReference type="SUPFAM" id="SSF161098">
    <property type="entry name" value="MetI-like"/>
    <property type="match status" value="1"/>
</dbReference>
<dbReference type="AlphaFoldDB" id="A0A4Z0PX52"/>
<comment type="subcellular location">
    <subcellularLocation>
        <location evidence="1 7">Cell membrane</location>
        <topology evidence="1 7">Multi-pass membrane protein</topology>
    </subcellularLocation>
</comment>
<reference evidence="9 10" key="1">
    <citation type="submission" date="2019-04" db="EMBL/GenBank/DDBJ databases">
        <authorList>
            <person name="Feng G."/>
            <person name="Zhang J."/>
            <person name="Zhu H."/>
        </authorList>
    </citation>
    <scope>NUCLEOTIDE SEQUENCE [LARGE SCALE GENOMIC DNA]</scope>
    <source>
        <strain evidence="9 10">JCM 31653</strain>
    </source>
</reference>
<keyword evidence="3" id="KW-1003">Cell membrane</keyword>
<evidence type="ECO:0000256" key="4">
    <source>
        <dbReference type="ARBA" id="ARBA00022692"/>
    </source>
</evidence>
<feature type="transmembrane region" description="Helical" evidence="7">
    <location>
        <begin position="164"/>
        <end position="189"/>
    </location>
</feature>
<gene>
    <name evidence="9" type="ORF">E5K00_17540</name>
</gene>
<accession>A0A4Z0PX52</accession>
<dbReference type="OrthoDB" id="9783218at2"/>
<evidence type="ECO:0000256" key="7">
    <source>
        <dbReference type="RuleBase" id="RU363032"/>
    </source>
</evidence>
<dbReference type="InterPro" id="IPR035906">
    <property type="entry name" value="MetI-like_sf"/>
</dbReference>
<feature type="transmembrane region" description="Helical" evidence="7">
    <location>
        <begin position="109"/>
        <end position="127"/>
    </location>
</feature>
<proteinExistence type="inferred from homology"/>
<dbReference type="PANTHER" id="PTHR43386:SF1">
    <property type="entry name" value="D,D-DIPEPTIDE TRANSPORT SYSTEM PERMEASE PROTEIN DDPC-RELATED"/>
    <property type="match status" value="1"/>
</dbReference>
<feature type="transmembrane region" description="Helical" evidence="7">
    <location>
        <begin position="133"/>
        <end position="152"/>
    </location>
</feature>
<dbReference type="CDD" id="cd06261">
    <property type="entry name" value="TM_PBP2"/>
    <property type="match status" value="1"/>
</dbReference>
<organism evidence="9 10">
    <name type="scientific">Hymenobacter aquaticus</name>
    <dbReference type="NCBI Taxonomy" id="1867101"/>
    <lineage>
        <taxon>Bacteria</taxon>
        <taxon>Pseudomonadati</taxon>
        <taxon>Bacteroidota</taxon>
        <taxon>Cytophagia</taxon>
        <taxon>Cytophagales</taxon>
        <taxon>Hymenobacteraceae</taxon>
        <taxon>Hymenobacter</taxon>
    </lineage>
</organism>
<comment type="caution">
    <text evidence="9">The sequence shown here is derived from an EMBL/GenBank/DDBJ whole genome shotgun (WGS) entry which is preliminary data.</text>
</comment>
<evidence type="ECO:0000256" key="1">
    <source>
        <dbReference type="ARBA" id="ARBA00004651"/>
    </source>
</evidence>
<keyword evidence="4 7" id="KW-0812">Transmembrane</keyword>
<protein>
    <submittedName>
        <fullName evidence="9">ABC transporter permease</fullName>
    </submittedName>
</protein>
<feature type="transmembrane region" description="Helical" evidence="7">
    <location>
        <begin position="257"/>
        <end position="278"/>
    </location>
</feature>
<feature type="domain" description="ABC transmembrane type-1" evidence="8">
    <location>
        <begin position="123"/>
        <end position="320"/>
    </location>
</feature>
<evidence type="ECO:0000259" key="8">
    <source>
        <dbReference type="PROSITE" id="PS50928"/>
    </source>
</evidence>
<keyword evidence="10" id="KW-1185">Reference proteome</keyword>
<dbReference type="GO" id="GO:0005886">
    <property type="term" value="C:plasma membrane"/>
    <property type="evidence" value="ECO:0007669"/>
    <property type="project" value="UniProtKB-SubCell"/>
</dbReference>
<dbReference type="InterPro" id="IPR000515">
    <property type="entry name" value="MetI-like"/>
</dbReference>
<name>A0A4Z0PX52_9BACT</name>
<keyword evidence="6 7" id="KW-0472">Membrane</keyword>
<evidence type="ECO:0000313" key="10">
    <source>
        <dbReference type="Proteomes" id="UP000297549"/>
    </source>
</evidence>
<feature type="transmembrane region" description="Helical" evidence="7">
    <location>
        <begin position="77"/>
        <end position="102"/>
    </location>
</feature>
<sequence>MKREARARPLSWWLALAWLGLVVLAGISADVLPWLPAPDTPDLAATAQPPGLGPHWLGTDPAGRDVLAGLLYGARTALLVSLPAALVAALLGTTLGSMAGYWGNRGLRLRTTSVVLTAVFVLLNLCLTSTSAAVYAGMAVAFLGLLLIARRVPNQLAPTRAIPLDALVLLLIALLTSVPRLVLVLALAALLPPSVPTLVATLTLIYWPATAQLVRAEMQRIRQLPYMEAGRALGLPDGRLIVHHALPAIWVAVRATLPLSVATLIGLETTLSFLGVGLPPQTASWGRLLATARQDPTAWWLIVLPGAALLGTMLALRYLTQVASPRTQNAK</sequence>
<dbReference type="GO" id="GO:0055085">
    <property type="term" value="P:transmembrane transport"/>
    <property type="evidence" value="ECO:0007669"/>
    <property type="project" value="InterPro"/>
</dbReference>
<dbReference type="RefSeq" id="WP_135464578.1">
    <property type="nucleotide sequence ID" value="NZ_SRLC01000002.1"/>
</dbReference>
<dbReference type="PROSITE" id="PS50928">
    <property type="entry name" value="ABC_TM1"/>
    <property type="match status" value="1"/>
</dbReference>
<dbReference type="Gene3D" id="1.10.3720.10">
    <property type="entry name" value="MetI-like"/>
    <property type="match status" value="1"/>
</dbReference>
<evidence type="ECO:0000256" key="5">
    <source>
        <dbReference type="ARBA" id="ARBA00022989"/>
    </source>
</evidence>
<comment type="similarity">
    <text evidence="7">Belongs to the binding-protein-dependent transport system permease family.</text>
</comment>
<evidence type="ECO:0000256" key="2">
    <source>
        <dbReference type="ARBA" id="ARBA00022448"/>
    </source>
</evidence>
<evidence type="ECO:0000313" key="9">
    <source>
        <dbReference type="EMBL" id="TGE22055.1"/>
    </source>
</evidence>
<feature type="transmembrane region" description="Helical" evidence="7">
    <location>
        <begin position="298"/>
        <end position="319"/>
    </location>
</feature>
<dbReference type="Pfam" id="PF00528">
    <property type="entry name" value="BPD_transp_1"/>
    <property type="match status" value="1"/>
</dbReference>
<evidence type="ECO:0000256" key="3">
    <source>
        <dbReference type="ARBA" id="ARBA00022475"/>
    </source>
</evidence>
<keyword evidence="2 7" id="KW-0813">Transport</keyword>